<evidence type="ECO:0008006" key="3">
    <source>
        <dbReference type="Google" id="ProtNLM"/>
    </source>
</evidence>
<organism evidence="1 2">
    <name type="scientific">Nocardia bovistercoris</name>
    <dbReference type="NCBI Taxonomy" id="2785916"/>
    <lineage>
        <taxon>Bacteria</taxon>
        <taxon>Bacillati</taxon>
        <taxon>Actinomycetota</taxon>
        <taxon>Actinomycetes</taxon>
        <taxon>Mycobacteriales</taxon>
        <taxon>Nocardiaceae</taxon>
        <taxon>Nocardia</taxon>
    </lineage>
</organism>
<comment type="caution">
    <text evidence="1">The sequence shown here is derived from an EMBL/GenBank/DDBJ whole genome shotgun (WGS) entry which is preliminary data.</text>
</comment>
<evidence type="ECO:0000313" key="2">
    <source>
        <dbReference type="Proteomes" id="UP000655751"/>
    </source>
</evidence>
<dbReference type="InterPro" id="IPR053714">
    <property type="entry name" value="Iso_Racemase_Enz_sf"/>
</dbReference>
<dbReference type="EMBL" id="JADMLG010000010">
    <property type="protein sequence ID" value="MBH0779289.1"/>
    <property type="molecule type" value="Genomic_DNA"/>
</dbReference>
<keyword evidence="2" id="KW-1185">Reference proteome</keyword>
<proteinExistence type="predicted"/>
<dbReference type="Proteomes" id="UP000655751">
    <property type="component" value="Unassembled WGS sequence"/>
</dbReference>
<dbReference type="Gene3D" id="3.40.50.12500">
    <property type="match status" value="1"/>
</dbReference>
<dbReference type="Pfam" id="PF17645">
    <property type="entry name" value="Amdase"/>
    <property type="match status" value="1"/>
</dbReference>
<name>A0A931ID78_9NOCA</name>
<reference evidence="1" key="1">
    <citation type="submission" date="2020-11" db="EMBL/GenBank/DDBJ databases">
        <title>Nocardia NEAU-351.nov., a novel actinomycete isolated from the cow dung.</title>
        <authorList>
            <person name="Zhang X."/>
        </authorList>
    </citation>
    <scope>NUCLEOTIDE SEQUENCE</scope>
    <source>
        <strain evidence="1">NEAU-351</strain>
    </source>
</reference>
<dbReference type="PANTHER" id="PTHR40267">
    <property type="entry name" value="BLR3294 PROTEIN"/>
    <property type="match status" value="1"/>
</dbReference>
<dbReference type="PANTHER" id="PTHR40267:SF1">
    <property type="entry name" value="BLR3294 PROTEIN"/>
    <property type="match status" value="1"/>
</dbReference>
<gene>
    <name evidence="1" type="ORF">IT779_23755</name>
</gene>
<protein>
    <recommendedName>
        <fullName evidence="3">Arylmalonate decarboxylase</fullName>
    </recommendedName>
</protein>
<evidence type="ECO:0000313" key="1">
    <source>
        <dbReference type="EMBL" id="MBH0779289.1"/>
    </source>
</evidence>
<dbReference type="InterPro" id="IPR026286">
    <property type="entry name" value="MaiA/AMDase"/>
</dbReference>
<accession>A0A931ID78</accession>
<dbReference type="RefSeq" id="WP_196151603.1">
    <property type="nucleotide sequence ID" value="NZ_JADMLG010000010.1"/>
</dbReference>
<dbReference type="AlphaFoldDB" id="A0A931ID78"/>
<sequence length="257" mass="27894">MDIGHTPRLGLVVPPENPTAEPEYTRLAGDRLNVHTSRLPVYPGLSLRETLDKWIEALPETISRFGALDLDALVIACNASHYLLSPEGDRRACAELTERAGFPVVSSPLTILAAFEALGIDRITLVSPYEPWLTDISRVYWEAAGIAVDAVALVRANPTTYDPYLVTTEQLLEQVDALPTNDARAVLFTGTGMHTLAALRTLDVGAGPVLLSTNLASLWWALHTIAPHQRTPAHPLLQALDDRRVATERPGQAESAA</sequence>